<dbReference type="Proteomes" id="UP000308092">
    <property type="component" value="Unassembled WGS sequence"/>
</dbReference>
<proteinExistence type="predicted"/>
<reference evidence="1 2" key="1">
    <citation type="submission" date="2019-03" db="EMBL/GenBank/DDBJ databases">
        <title>The genome sequence of a newly discovered highly antifungal drug resistant Aspergillus species, Aspergillus tanneri NIH 1004.</title>
        <authorList>
            <person name="Mounaud S."/>
            <person name="Singh I."/>
            <person name="Joardar V."/>
            <person name="Pakala S."/>
            <person name="Pakala S."/>
            <person name="Venepally P."/>
            <person name="Hoover J."/>
            <person name="Nierman W."/>
            <person name="Chung J."/>
            <person name="Losada L."/>
        </authorList>
    </citation>
    <scope>NUCLEOTIDE SEQUENCE [LARGE SCALE GENOMIC DNA]</scope>
    <source>
        <strain evidence="1 2">NIH1004</strain>
    </source>
</reference>
<name>A0A4S3JQS2_9EURO</name>
<accession>A0A4S3JQS2</accession>
<dbReference type="AlphaFoldDB" id="A0A4S3JQS2"/>
<dbReference type="EMBL" id="SOSA01000083">
    <property type="protein sequence ID" value="THC97217.1"/>
    <property type="molecule type" value="Genomic_DNA"/>
</dbReference>
<keyword evidence="2" id="KW-1185">Reference proteome</keyword>
<gene>
    <name evidence="1" type="ORF">EYZ11_003326</name>
</gene>
<comment type="caution">
    <text evidence="1">The sequence shown here is derived from an EMBL/GenBank/DDBJ whole genome shotgun (WGS) entry which is preliminary data.</text>
</comment>
<organism evidence="1 2">
    <name type="scientific">Aspergillus tanneri</name>
    <dbReference type="NCBI Taxonomy" id="1220188"/>
    <lineage>
        <taxon>Eukaryota</taxon>
        <taxon>Fungi</taxon>
        <taxon>Dikarya</taxon>
        <taxon>Ascomycota</taxon>
        <taxon>Pezizomycotina</taxon>
        <taxon>Eurotiomycetes</taxon>
        <taxon>Eurotiomycetidae</taxon>
        <taxon>Eurotiales</taxon>
        <taxon>Aspergillaceae</taxon>
        <taxon>Aspergillus</taxon>
        <taxon>Aspergillus subgen. Circumdati</taxon>
    </lineage>
</organism>
<sequence>MHKYWRLNVSQRVGSDDYIVVGDLDDLEVLDNLMTMTEAYIKENQKAIREYTDKFATKAI</sequence>
<evidence type="ECO:0000313" key="2">
    <source>
        <dbReference type="Proteomes" id="UP000308092"/>
    </source>
</evidence>
<protein>
    <submittedName>
        <fullName evidence="1">Uncharacterized protein</fullName>
    </submittedName>
</protein>
<dbReference type="VEuPathDB" id="FungiDB:EYZ11_003326"/>
<evidence type="ECO:0000313" key="1">
    <source>
        <dbReference type="EMBL" id="THC97217.1"/>
    </source>
</evidence>